<evidence type="ECO:0000313" key="2">
    <source>
        <dbReference type="Proteomes" id="UP000008825"/>
    </source>
</evidence>
<dbReference type="HOGENOM" id="CLU_1480036_0_0_7"/>
<dbReference type="EMBL" id="CP001124">
    <property type="protein sequence ID" value="ACH39684.1"/>
    <property type="molecule type" value="Genomic_DNA"/>
</dbReference>
<evidence type="ECO:0000313" key="1">
    <source>
        <dbReference type="EMBL" id="ACH39684.1"/>
    </source>
</evidence>
<proteinExistence type="predicted"/>
<dbReference type="AlphaFoldDB" id="B5EHE8"/>
<gene>
    <name evidence="1" type="ordered locus">Gbem_2678</name>
</gene>
<organism evidence="1 2">
    <name type="scientific">Citrifermentans bemidjiense (strain ATCC BAA-1014 / DSM 16622 / JCM 12645 / Bem)</name>
    <name type="common">Geobacter bemidjiensis</name>
    <dbReference type="NCBI Taxonomy" id="404380"/>
    <lineage>
        <taxon>Bacteria</taxon>
        <taxon>Pseudomonadati</taxon>
        <taxon>Thermodesulfobacteriota</taxon>
        <taxon>Desulfuromonadia</taxon>
        <taxon>Geobacterales</taxon>
        <taxon>Geobacteraceae</taxon>
        <taxon>Citrifermentans</taxon>
    </lineage>
</organism>
<keyword evidence="2" id="KW-1185">Reference proteome</keyword>
<reference evidence="1 2" key="1">
    <citation type="submission" date="2008-07" db="EMBL/GenBank/DDBJ databases">
        <title>Complete sequence of Geobacter bemidjiensis BEM.</title>
        <authorList>
            <consortium name="US DOE Joint Genome Institute"/>
            <person name="Lucas S."/>
            <person name="Copeland A."/>
            <person name="Lapidus A."/>
            <person name="Glavina del Rio T."/>
            <person name="Dalin E."/>
            <person name="Tice H."/>
            <person name="Bruce D."/>
            <person name="Goodwin L."/>
            <person name="Pitluck S."/>
            <person name="Kiss H."/>
            <person name="Brettin T."/>
            <person name="Detter J.C."/>
            <person name="Han C."/>
            <person name="Kuske C.R."/>
            <person name="Schmutz J."/>
            <person name="Larimer F."/>
            <person name="Land M."/>
            <person name="Hauser L."/>
            <person name="Kyrpides N."/>
            <person name="Lykidis A."/>
            <person name="Lovley D."/>
            <person name="Richardson P."/>
        </authorList>
    </citation>
    <scope>NUCLEOTIDE SEQUENCE [LARGE SCALE GENOMIC DNA]</scope>
    <source>
        <strain evidence="2">ATCC BAA-1014 / DSM 16622 / JCM 12645 / Bem</strain>
    </source>
</reference>
<protein>
    <submittedName>
        <fullName evidence="1">Uncharacterized protein</fullName>
    </submittedName>
</protein>
<name>B5EHE8_CITBB</name>
<sequence length="182" mass="20487">MAGDVTEIKGIWRLKMTYQPDEQVIGSSASMTVKTTGNRVVNPSSQTARYKTQWCAQFYAAAELTRRGYLVSMTFGNATASDLIVQSPGGYPFTVDVKGQSTKNFWLIQRRPDNAAHYFILVYLPPAFEPPRFFVLSCSQLMGHRAEYEQASTVRGKYRDDLGGMNWSTALSHEGQWEILPE</sequence>
<accession>B5EHE8</accession>
<dbReference type="KEGG" id="gbm:Gbem_2678"/>
<reference evidence="1 2" key="2">
    <citation type="journal article" date="2010" name="BMC Genomics">
        <title>The genome of Geobacter bemidjiensis, exemplar for the subsurface clade of Geobacter species that predominate in Fe(III)-reducing subsurface environments.</title>
        <authorList>
            <person name="Aklujkar M."/>
            <person name="Young N.D."/>
            <person name="Holmes D."/>
            <person name="Chavan M."/>
            <person name="Risso C."/>
            <person name="Kiss H.E."/>
            <person name="Han C.S."/>
            <person name="Land M.L."/>
            <person name="Lovley D.R."/>
        </authorList>
    </citation>
    <scope>NUCLEOTIDE SEQUENCE [LARGE SCALE GENOMIC DNA]</scope>
    <source>
        <strain evidence="2">ATCC BAA-1014 / DSM 16622 / JCM 12645 / Bem</strain>
    </source>
</reference>
<dbReference type="Proteomes" id="UP000008825">
    <property type="component" value="Chromosome"/>
</dbReference>